<protein>
    <recommendedName>
        <fullName evidence="4">Integral membrane protein</fullName>
    </recommendedName>
</protein>
<comment type="caution">
    <text evidence="2">The sequence shown here is derived from an EMBL/GenBank/DDBJ whole genome shotgun (WGS) entry which is preliminary data.</text>
</comment>
<organism evidence="2 3">
    <name type="scientific">Streptomyces caledonius</name>
    <dbReference type="NCBI Taxonomy" id="3134107"/>
    <lineage>
        <taxon>Bacteria</taxon>
        <taxon>Bacillati</taxon>
        <taxon>Actinomycetota</taxon>
        <taxon>Actinomycetes</taxon>
        <taxon>Kitasatosporales</taxon>
        <taxon>Streptomycetaceae</taxon>
        <taxon>Streptomyces</taxon>
    </lineage>
</organism>
<gene>
    <name evidence="2" type="ORF">WKI68_38290</name>
</gene>
<keyword evidence="1" id="KW-0812">Transmembrane</keyword>
<accession>A0ABU8UCA7</accession>
<feature type="transmembrane region" description="Helical" evidence="1">
    <location>
        <begin position="93"/>
        <end position="117"/>
    </location>
</feature>
<sequence>MSANQMPRPVRRLPVGWATMLAFDFLATLLAALVLCTVGLLLPGITEDYGPDTGPTSPRALAFFIAALVLLSSLAVTTGVVSRTGTESSRTLALWLSAARLGLLVLSAAAFITYGIVTIEPA</sequence>
<name>A0ABU8UCA7_9ACTN</name>
<evidence type="ECO:0008006" key="4">
    <source>
        <dbReference type="Google" id="ProtNLM"/>
    </source>
</evidence>
<keyword evidence="3" id="KW-1185">Reference proteome</keyword>
<keyword evidence="1" id="KW-1133">Transmembrane helix</keyword>
<reference evidence="2 3" key="1">
    <citation type="submission" date="2024-03" db="EMBL/GenBank/DDBJ databases">
        <title>Novel Streptomyces species of biotechnological and ecological value are a feature of Machair soil.</title>
        <authorList>
            <person name="Prole J.R."/>
            <person name="Goodfellow M."/>
            <person name="Allenby N."/>
            <person name="Ward A.C."/>
        </authorList>
    </citation>
    <scope>NUCLEOTIDE SEQUENCE [LARGE SCALE GENOMIC DNA]</scope>
    <source>
        <strain evidence="2 3">MS1.HAVA.3</strain>
    </source>
</reference>
<feature type="transmembrane region" description="Helical" evidence="1">
    <location>
        <begin position="61"/>
        <end position="81"/>
    </location>
</feature>
<keyword evidence="1" id="KW-0472">Membrane</keyword>
<evidence type="ECO:0000313" key="3">
    <source>
        <dbReference type="Proteomes" id="UP001382904"/>
    </source>
</evidence>
<feature type="transmembrane region" description="Helical" evidence="1">
    <location>
        <begin position="21"/>
        <end position="41"/>
    </location>
</feature>
<dbReference type="EMBL" id="JBBKAM010000004">
    <property type="protein sequence ID" value="MEJ8645502.1"/>
    <property type="molecule type" value="Genomic_DNA"/>
</dbReference>
<evidence type="ECO:0000256" key="1">
    <source>
        <dbReference type="SAM" id="Phobius"/>
    </source>
</evidence>
<dbReference type="Proteomes" id="UP001382904">
    <property type="component" value="Unassembled WGS sequence"/>
</dbReference>
<evidence type="ECO:0000313" key="2">
    <source>
        <dbReference type="EMBL" id="MEJ8645502.1"/>
    </source>
</evidence>
<proteinExistence type="predicted"/>